<proteinExistence type="predicted"/>
<feature type="signal peptide" evidence="5">
    <location>
        <begin position="1"/>
        <end position="20"/>
    </location>
</feature>
<dbReference type="InterPro" id="IPR000560">
    <property type="entry name" value="His_Pase_clade-2"/>
</dbReference>
<evidence type="ECO:0000256" key="4">
    <source>
        <dbReference type="ARBA" id="ARBA00041499"/>
    </source>
</evidence>
<dbReference type="InterPro" id="IPR050645">
    <property type="entry name" value="Histidine_acid_phosphatase"/>
</dbReference>
<name>A0A8J2LC55_9HEXA</name>
<evidence type="ECO:0000313" key="7">
    <source>
        <dbReference type="Proteomes" id="UP000708208"/>
    </source>
</evidence>
<evidence type="ECO:0000313" key="6">
    <source>
        <dbReference type="EMBL" id="CAG7828743.1"/>
    </source>
</evidence>
<sequence>MKTTTVEIFLCILFLPLVTSTGEKLAAVQVLFRHGDRETEPETEVNEFGPLTDLGKQQMYELGVFLRQRYPDFIKTEYDPKESTFISSDKDRTINSASLVAQGLYKNYNQDAKWNGKSPVQFQPVPVRMIPKEIDRYIQLSYKCPTHQRLFEKVIATEYAPGFYAEMEEFMKVFAKERNIYDPLNTTLNDIDRLHHIIMFEEQPHYNATHNLPVEEWAQEYLTNDILIALKTGYLKFNVKTREMQRLYTGSMLGLILNSFSNPEATKITAYAGHDRIVYALLVTLGVWDFDEKDMPPVASALILELYGEEEDHQYLKVIIYIFGKIFTVIIPLFV</sequence>
<dbReference type="CDD" id="cd07061">
    <property type="entry name" value="HP_HAP_like"/>
    <property type="match status" value="1"/>
</dbReference>
<dbReference type="EMBL" id="CAJVCH010548652">
    <property type="protein sequence ID" value="CAG7828743.1"/>
    <property type="molecule type" value="Genomic_DNA"/>
</dbReference>
<gene>
    <name evidence="6" type="ORF">AFUS01_LOCUS38651</name>
</gene>
<dbReference type="PANTHER" id="PTHR11567">
    <property type="entry name" value="ACID PHOSPHATASE-RELATED"/>
    <property type="match status" value="1"/>
</dbReference>
<feature type="chain" id="PRO_5035207317" description="2-phosphoxylose phosphatase 1" evidence="5">
    <location>
        <begin position="21"/>
        <end position="335"/>
    </location>
</feature>
<keyword evidence="5" id="KW-0732">Signal</keyword>
<dbReference type="PANTHER" id="PTHR11567:SF110">
    <property type="entry name" value="2-PHOSPHOXYLOSE PHOSPHATASE 1"/>
    <property type="match status" value="1"/>
</dbReference>
<evidence type="ECO:0000256" key="2">
    <source>
        <dbReference type="ARBA" id="ARBA00036311"/>
    </source>
</evidence>
<evidence type="ECO:0000256" key="5">
    <source>
        <dbReference type="SAM" id="SignalP"/>
    </source>
</evidence>
<keyword evidence="1" id="KW-0378">Hydrolase</keyword>
<dbReference type="Pfam" id="PF00328">
    <property type="entry name" value="His_Phos_2"/>
    <property type="match status" value="1"/>
</dbReference>
<accession>A0A8J2LC55</accession>
<keyword evidence="7" id="KW-1185">Reference proteome</keyword>
<dbReference type="Proteomes" id="UP000708208">
    <property type="component" value="Unassembled WGS sequence"/>
</dbReference>
<organism evidence="6 7">
    <name type="scientific">Allacma fusca</name>
    <dbReference type="NCBI Taxonomy" id="39272"/>
    <lineage>
        <taxon>Eukaryota</taxon>
        <taxon>Metazoa</taxon>
        <taxon>Ecdysozoa</taxon>
        <taxon>Arthropoda</taxon>
        <taxon>Hexapoda</taxon>
        <taxon>Collembola</taxon>
        <taxon>Symphypleona</taxon>
        <taxon>Sminthuridae</taxon>
        <taxon>Allacma</taxon>
    </lineage>
</organism>
<dbReference type="GO" id="GO:0016791">
    <property type="term" value="F:phosphatase activity"/>
    <property type="evidence" value="ECO:0007669"/>
    <property type="project" value="TreeGrafter"/>
</dbReference>
<dbReference type="OrthoDB" id="5821688at2759"/>
<comment type="catalytic activity">
    <reaction evidence="2">
        <text>3-O-[beta-D-GlcA-(1-&gt;3)-beta-D-Gal-(1-&gt;3)-beta-D-Gal-(1-&gt;4)-beta-D-2-O-P-Xyl]-L-seryl-[protein] + H2O = 3-O-(beta-D-GlcA-(1-&gt;3)-beta-D-Gal-(1-&gt;3)-beta-D-Gal-(1-&gt;4)-beta-D-Xyl)-L-seryl-[protein] + phosphate</text>
        <dbReference type="Rhea" id="RHEA:56512"/>
        <dbReference type="Rhea" id="RHEA-COMP:12573"/>
        <dbReference type="Rhea" id="RHEA-COMP:14559"/>
        <dbReference type="ChEBI" id="CHEBI:15377"/>
        <dbReference type="ChEBI" id="CHEBI:43474"/>
        <dbReference type="ChEBI" id="CHEBI:132093"/>
        <dbReference type="ChEBI" id="CHEBI:140495"/>
    </reaction>
</comment>
<dbReference type="AlphaFoldDB" id="A0A8J2LC55"/>
<reference evidence="6" key="1">
    <citation type="submission" date="2021-06" db="EMBL/GenBank/DDBJ databases">
        <authorList>
            <person name="Hodson N. C."/>
            <person name="Mongue J. A."/>
            <person name="Jaron S. K."/>
        </authorList>
    </citation>
    <scope>NUCLEOTIDE SEQUENCE</scope>
</reference>
<protein>
    <recommendedName>
        <fullName evidence="3">2-phosphoxylose phosphatase 1</fullName>
    </recommendedName>
    <alternativeName>
        <fullName evidence="4">Acid phosphatase-like protein 2</fullName>
    </alternativeName>
</protein>
<comment type="caution">
    <text evidence="6">The sequence shown here is derived from an EMBL/GenBank/DDBJ whole genome shotgun (WGS) entry which is preliminary data.</text>
</comment>
<evidence type="ECO:0000256" key="1">
    <source>
        <dbReference type="ARBA" id="ARBA00022801"/>
    </source>
</evidence>
<evidence type="ECO:0000256" key="3">
    <source>
        <dbReference type="ARBA" id="ARBA00040357"/>
    </source>
</evidence>